<evidence type="ECO:0000256" key="5">
    <source>
        <dbReference type="SAM" id="Coils"/>
    </source>
</evidence>
<dbReference type="GO" id="GO:0003676">
    <property type="term" value="F:nucleic acid binding"/>
    <property type="evidence" value="ECO:0007669"/>
    <property type="project" value="InterPro"/>
</dbReference>
<dbReference type="PROSITE" id="PS50158">
    <property type="entry name" value="ZF_CCHC"/>
    <property type="match status" value="1"/>
</dbReference>
<dbReference type="SUPFAM" id="SSF57756">
    <property type="entry name" value="Retrovirus zinc finger-like domains"/>
    <property type="match status" value="1"/>
</dbReference>
<feature type="region of interest" description="Disordered" evidence="6">
    <location>
        <begin position="1"/>
        <end position="45"/>
    </location>
</feature>
<dbReference type="OrthoDB" id="2425403at2759"/>
<dbReference type="Pfam" id="PF06839">
    <property type="entry name" value="Zn_ribbon_GRF"/>
    <property type="match status" value="2"/>
</dbReference>
<dbReference type="Proteomes" id="UP000250321">
    <property type="component" value="Unassembled WGS sequence"/>
</dbReference>
<keyword evidence="5" id="KW-0175">Coiled coil</keyword>
<accession>A0A314XKQ1</accession>
<feature type="domain" description="GRF-type" evidence="8">
    <location>
        <begin position="195"/>
        <end position="238"/>
    </location>
</feature>
<keyword evidence="3" id="KW-0862">Zinc</keyword>
<organism evidence="9 10">
    <name type="scientific">Prunus yedoensis var. nudiflora</name>
    <dbReference type="NCBI Taxonomy" id="2094558"/>
    <lineage>
        <taxon>Eukaryota</taxon>
        <taxon>Viridiplantae</taxon>
        <taxon>Streptophyta</taxon>
        <taxon>Embryophyta</taxon>
        <taxon>Tracheophyta</taxon>
        <taxon>Spermatophyta</taxon>
        <taxon>Magnoliopsida</taxon>
        <taxon>eudicotyledons</taxon>
        <taxon>Gunneridae</taxon>
        <taxon>Pentapetalae</taxon>
        <taxon>rosids</taxon>
        <taxon>fabids</taxon>
        <taxon>Rosales</taxon>
        <taxon>Rosaceae</taxon>
        <taxon>Amygdaloideae</taxon>
        <taxon>Amygdaleae</taxon>
        <taxon>Prunus</taxon>
    </lineage>
</organism>
<reference evidence="9 10" key="1">
    <citation type="submission" date="2018-02" db="EMBL/GenBank/DDBJ databases">
        <title>Draft genome of wild Prunus yedoensis var. nudiflora.</title>
        <authorList>
            <person name="Baek S."/>
            <person name="Kim J.-H."/>
            <person name="Choi K."/>
            <person name="Kim G.-B."/>
            <person name="Cho A."/>
            <person name="Jang H."/>
            <person name="Shin C.-H."/>
            <person name="Yu H.-J."/>
            <person name="Mun J.-H."/>
        </authorList>
    </citation>
    <scope>NUCLEOTIDE SEQUENCE [LARGE SCALE GENOMIC DNA]</scope>
    <source>
        <strain evidence="10">cv. Jeju island</strain>
        <tissue evidence="9">Leaf</tissue>
    </source>
</reference>
<feature type="coiled-coil region" evidence="5">
    <location>
        <begin position="627"/>
        <end position="689"/>
    </location>
</feature>
<evidence type="ECO:0000256" key="1">
    <source>
        <dbReference type="ARBA" id="ARBA00022723"/>
    </source>
</evidence>
<evidence type="ECO:0000313" key="9">
    <source>
        <dbReference type="EMBL" id="PQP91963.1"/>
    </source>
</evidence>
<proteinExistence type="predicted"/>
<evidence type="ECO:0000259" key="7">
    <source>
        <dbReference type="PROSITE" id="PS50158"/>
    </source>
</evidence>
<keyword evidence="10" id="KW-1185">Reference proteome</keyword>
<dbReference type="InterPro" id="IPR036875">
    <property type="entry name" value="Znf_CCHC_sf"/>
</dbReference>
<dbReference type="SMART" id="SM00343">
    <property type="entry name" value="ZnF_C2HC"/>
    <property type="match status" value="1"/>
</dbReference>
<dbReference type="PROSITE" id="PS51999">
    <property type="entry name" value="ZF_GRF"/>
    <property type="match status" value="2"/>
</dbReference>
<evidence type="ECO:0000256" key="3">
    <source>
        <dbReference type="ARBA" id="ARBA00022833"/>
    </source>
</evidence>
<dbReference type="InterPro" id="IPR001878">
    <property type="entry name" value="Znf_CCHC"/>
</dbReference>
<feature type="domain" description="CCHC-type" evidence="7">
    <location>
        <begin position="72"/>
        <end position="86"/>
    </location>
</feature>
<evidence type="ECO:0000313" key="10">
    <source>
        <dbReference type="Proteomes" id="UP000250321"/>
    </source>
</evidence>
<name>A0A314XKQ1_PRUYE</name>
<sequence length="712" mass="78957">MMASPSPPPCGPSPAAGAGAGGGSPPPDPVHPPCTPSPSKRMRLLPHIDPTSTDIETEAEAEAEAASSSSACFHCKKQGHWVRDCPFKFSLNTATASAAPQLYPNTAITPPSLPNVCHHPEIECNNGHGPCTAKVSRSLKNPGRIYYACLRLLPNGCQCRFFKWYDELKTNKNGSGGASGRPLSLSLSRSEYPMCFCGAGLCRLMLETSEPNAGRLYFVCPITKGHGACPFFLWYDGQANTRLTSCLDESEHDGSLKPSLNCHEVVETVNYDLDENEELSFEHPNRMMFASAEIDNPQRDTTLNFVPFGPSEIEEEPLSRREEYDDTSNMKTSTNFSNLQVVVREHLHDPVGQEEGLLDPIIEKAPHVSQKTSMQAEIHHQQIEFWRQSSVAGDTLTGGWGKDRTHQILDFQIFGWLGRLAFTPSGCLTVPPSKPKFCCVFPSLDPIFIPKETYGSHSEGLVDLPHSPSHSNFHVSPQMPSEDDARPLSGVLFELSGIKNLSDPLQDSVVTGKIVEALEQAALPIQNLLLTLLESMDPLQHESMTRAAECTFAALDHLSVDYRRFSERVRKFIACASSLAEVERSIRNDLSSKELIKEYHNEVDRFDNISRTHDDTVGAFTTSDHRLQSLRKEASRVKEMLLQIENQLSLCEVETSELKTRVDETAKDMIETEKRLQSAAQKAEAARELCHQREVTRNAVKAAFEEARVKLR</sequence>
<evidence type="ECO:0000256" key="4">
    <source>
        <dbReference type="PROSITE-ProRule" id="PRU00047"/>
    </source>
</evidence>
<evidence type="ECO:0000259" key="8">
    <source>
        <dbReference type="PROSITE" id="PS51999"/>
    </source>
</evidence>
<feature type="compositionally biased region" description="Pro residues" evidence="6">
    <location>
        <begin position="24"/>
        <end position="36"/>
    </location>
</feature>
<dbReference type="PANTHER" id="PTHR33680:SF11">
    <property type="match status" value="1"/>
</dbReference>
<evidence type="ECO:0000256" key="6">
    <source>
        <dbReference type="SAM" id="MobiDB-lite"/>
    </source>
</evidence>
<dbReference type="InterPro" id="IPR010666">
    <property type="entry name" value="Znf_GRF"/>
</dbReference>
<feature type="compositionally biased region" description="Pro residues" evidence="6">
    <location>
        <begin position="1"/>
        <end position="12"/>
    </location>
</feature>
<dbReference type="STRING" id="2094558.A0A314XKQ1"/>
<dbReference type="Gene3D" id="4.10.60.10">
    <property type="entry name" value="Zinc finger, CCHC-type"/>
    <property type="match status" value="1"/>
</dbReference>
<protein>
    <submittedName>
        <fullName evidence="9">Uncharacterized protein</fullName>
    </submittedName>
</protein>
<dbReference type="EMBL" id="PJQY01002637">
    <property type="protein sequence ID" value="PQP91963.1"/>
    <property type="molecule type" value="Genomic_DNA"/>
</dbReference>
<evidence type="ECO:0000256" key="2">
    <source>
        <dbReference type="ARBA" id="ARBA00022771"/>
    </source>
</evidence>
<dbReference type="AlphaFoldDB" id="A0A314XKQ1"/>
<dbReference type="PANTHER" id="PTHR33680">
    <property type="entry name" value="OS07G0190500 PROTEIN"/>
    <property type="match status" value="1"/>
</dbReference>
<comment type="caution">
    <text evidence="9">The sequence shown here is derived from an EMBL/GenBank/DDBJ whole genome shotgun (WGS) entry which is preliminary data.</text>
</comment>
<dbReference type="GO" id="GO:0008270">
    <property type="term" value="F:zinc ion binding"/>
    <property type="evidence" value="ECO:0007669"/>
    <property type="project" value="UniProtKB-KW"/>
</dbReference>
<dbReference type="Pfam" id="PF00098">
    <property type="entry name" value="zf-CCHC"/>
    <property type="match status" value="1"/>
</dbReference>
<keyword evidence="1" id="KW-0479">Metal-binding</keyword>
<keyword evidence="2 4" id="KW-0863">Zinc-finger</keyword>
<feature type="domain" description="GRF-type" evidence="8">
    <location>
        <begin position="124"/>
        <end position="168"/>
    </location>
</feature>
<gene>
    <name evidence="9" type="ORF">Pyn_17900</name>
</gene>